<sequence>MMEEKLGEVIRLKALQSIQRIDSFMIDSTVNKLEKATHMARDELEWEIEQLRQQNTQLKKDNRELKKDCMRLEARVEIIENKFKTMARLLQ</sequence>
<comment type="caution">
    <text evidence="2">The sequence shown here is derived from an EMBL/GenBank/DDBJ whole genome shotgun (WGS) entry which is preliminary data.</text>
</comment>
<dbReference type="EMBL" id="ADBV01000598">
    <property type="protein sequence ID" value="EJW86807.1"/>
    <property type="molecule type" value="Genomic_DNA"/>
</dbReference>
<organism evidence="2 3">
    <name type="scientific">Wuchereria bancrofti</name>
    <dbReference type="NCBI Taxonomy" id="6293"/>
    <lineage>
        <taxon>Eukaryota</taxon>
        <taxon>Metazoa</taxon>
        <taxon>Ecdysozoa</taxon>
        <taxon>Nematoda</taxon>
        <taxon>Chromadorea</taxon>
        <taxon>Rhabditida</taxon>
        <taxon>Spirurina</taxon>
        <taxon>Spiruromorpha</taxon>
        <taxon>Filarioidea</taxon>
        <taxon>Onchocercidae</taxon>
        <taxon>Wuchereria</taxon>
    </lineage>
</organism>
<evidence type="ECO:0000313" key="3">
    <source>
        <dbReference type="Proteomes" id="UP000004810"/>
    </source>
</evidence>
<accession>J9FB44</accession>
<gene>
    <name evidence="2" type="ORF">WUBG_02284</name>
</gene>
<protein>
    <submittedName>
        <fullName evidence="2">Uncharacterized protein</fullName>
    </submittedName>
</protein>
<evidence type="ECO:0000256" key="1">
    <source>
        <dbReference type="SAM" id="Coils"/>
    </source>
</evidence>
<name>J9FB44_WUCBA</name>
<proteinExistence type="predicted"/>
<feature type="coiled-coil region" evidence="1">
    <location>
        <begin position="41"/>
        <end position="82"/>
    </location>
</feature>
<evidence type="ECO:0000313" key="2">
    <source>
        <dbReference type="EMBL" id="EJW86807.1"/>
    </source>
</evidence>
<dbReference type="AlphaFoldDB" id="J9FB44"/>
<dbReference type="Proteomes" id="UP000004810">
    <property type="component" value="Unassembled WGS sequence"/>
</dbReference>
<reference evidence="3" key="1">
    <citation type="submission" date="2012-08" db="EMBL/GenBank/DDBJ databases">
        <title>The Genome Sequence of Wuchereria bancrofti.</title>
        <authorList>
            <person name="Nutman T.B."/>
            <person name="Fink D.L."/>
            <person name="Russ C."/>
            <person name="Young S."/>
            <person name="Zeng Q."/>
            <person name="Koehrsen M."/>
            <person name="Alvarado L."/>
            <person name="Berlin A."/>
            <person name="Chapman S.B."/>
            <person name="Chen Z."/>
            <person name="Freedman E."/>
            <person name="Gellesch M."/>
            <person name="Goldberg J."/>
            <person name="Griggs A."/>
            <person name="Gujja S."/>
            <person name="Heilman E.R."/>
            <person name="Heiman D."/>
            <person name="Hepburn T."/>
            <person name="Howarth C."/>
            <person name="Jen D."/>
            <person name="Larson L."/>
            <person name="Lewis B."/>
            <person name="Mehta T."/>
            <person name="Park D."/>
            <person name="Pearson M."/>
            <person name="Roberts A."/>
            <person name="Saif S."/>
            <person name="Shea T."/>
            <person name="Shenoy N."/>
            <person name="Sisk P."/>
            <person name="Stolte C."/>
            <person name="Sykes S."/>
            <person name="Walk T."/>
            <person name="White J."/>
            <person name="Yandava C."/>
            <person name="Haas B."/>
            <person name="Henn M.R."/>
            <person name="Nusbaum C."/>
            <person name="Birren B."/>
        </authorList>
    </citation>
    <scope>NUCLEOTIDE SEQUENCE [LARGE SCALE GENOMIC DNA]</scope>
    <source>
        <strain evidence="3">NA</strain>
    </source>
</reference>
<keyword evidence="1" id="KW-0175">Coiled coil</keyword>